<keyword evidence="11" id="KW-0539">Nucleus</keyword>
<keyword evidence="4" id="KW-0132">Cell division</keyword>
<dbReference type="InParanoid" id="A0A316VKR4"/>
<dbReference type="GO" id="GO:0006310">
    <property type="term" value="P:DNA recombination"/>
    <property type="evidence" value="ECO:0007669"/>
    <property type="project" value="UniProtKB-KW"/>
</dbReference>
<dbReference type="FunCoup" id="A0A316VKR4">
    <property type="interactions" value="570"/>
</dbReference>
<dbReference type="InterPro" id="IPR012308">
    <property type="entry name" value="DNA_ligase_ATP-dep_N"/>
</dbReference>
<feature type="compositionally biased region" description="Acidic residues" evidence="16">
    <location>
        <begin position="100"/>
        <end position="111"/>
    </location>
</feature>
<dbReference type="SUPFAM" id="SSF56091">
    <property type="entry name" value="DNA ligase/mRNA capping enzyme, catalytic domain"/>
    <property type="match status" value="1"/>
</dbReference>
<dbReference type="InterPro" id="IPR036599">
    <property type="entry name" value="DNA_ligase_N_sf"/>
</dbReference>
<dbReference type="GeneID" id="37020700"/>
<feature type="compositionally biased region" description="Low complexity" evidence="16">
    <location>
        <begin position="65"/>
        <end position="75"/>
    </location>
</feature>
<evidence type="ECO:0000256" key="13">
    <source>
        <dbReference type="ARBA" id="ARBA00034003"/>
    </source>
</evidence>
<dbReference type="NCBIfam" id="TIGR00574">
    <property type="entry name" value="dnl1"/>
    <property type="match status" value="1"/>
</dbReference>
<keyword evidence="8 14" id="KW-0067">ATP-binding</keyword>
<evidence type="ECO:0000256" key="2">
    <source>
        <dbReference type="ARBA" id="ARBA00007572"/>
    </source>
</evidence>
<evidence type="ECO:0000256" key="3">
    <source>
        <dbReference type="ARBA" id="ARBA00022598"/>
    </source>
</evidence>
<dbReference type="GO" id="GO:0003910">
    <property type="term" value="F:DNA ligase (ATP) activity"/>
    <property type="evidence" value="ECO:0007669"/>
    <property type="project" value="UniProtKB-EC"/>
</dbReference>
<dbReference type="PROSITE" id="PS50160">
    <property type="entry name" value="DNA_LIGASE_A3"/>
    <property type="match status" value="1"/>
</dbReference>
<dbReference type="GO" id="GO:0051301">
    <property type="term" value="P:cell division"/>
    <property type="evidence" value="ECO:0007669"/>
    <property type="project" value="UniProtKB-KW"/>
</dbReference>
<keyword evidence="6 14" id="KW-0547">Nucleotide-binding</keyword>
<dbReference type="SUPFAM" id="SSF117018">
    <property type="entry name" value="ATP-dependent DNA ligase DNA-binding domain"/>
    <property type="match status" value="1"/>
</dbReference>
<dbReference type="GO" id="GO:0003677">
    <property type="term" value="F:DNA binding"/>
    <property type="evidence" value="ECO:0007669"/>
    <property type="project" value="InterPro"/>
</dbReference>
<dbReference type="GO" id="GO:0005739">
    <property type="term" value="C:mitochondrion"/>
    <property type="evidence" value="ECO:0007669"/>
    <property type="project" value="TreeGrafter"/>
</dbReference>
<dbReference type="Gene3D" id="1.10.3260.10">
    <property type="entry name" value="DNA ligase, ATP-dependent, N-terminal domain"/>
    <property type="match status" value="1"/>
</dbReference>
<dbReference type="InterPro" id="IPR016059">
    <property type="entry name" value="DNA_ligase_ATP-dep_CS"/>
</dbReference>
<evidence type="ECO:0000256" key="9">
    <source>
        <dbReference type="ARBA" id="ARBA00023172"/>
    </source>
</evidence>
<dbReference type="PROSITE" id="PS00333">
    <property type="entry name" value="DNA_LIGASE_A2"/>
    <property type="match status" value="1"/>
</dbReference>
<feature type="region of interest" description="Disordered" evidence="16">
    <location>
        <begin position="1"/>
        <end position="122"/>
    </location>
</feature>
<dbReference type="EC" id="6.5.1.1" evidence="14"/>
<proteinExistence type="inferred from homology"/>
<protein>
    <recommendedName>
        <fullName evidence="14">DNA ligase</fullName>
        <ecNumber evidence="14">6.5.1.1</ecNumber>
    </recommendedName>
</protein>
<dbReference type="AlphaFoldDB" id="A0A316VKR4"/>
<evidence type="ECO:0000256" key="16">
    <source>
        <dbReference type="SAM" id="MobiDB-lite"/>
    </source>
</evidence>
<name>A0A316VKR4_9BASI</name>
<keyword evidence="12" id="KW-0131">Cell cycle</keyword>
<evidence type="ECO:0000259" key="17">
    <source>
        <dbReference type="PROSITE" id="PS50160"/>
    </source>
</evidence>
<evidence type="ECO:0000256" key="12">
    <source>
        <dbReference type="ARBA" id="ARBA00023306"/>
    </source>
</evidence>
<dbReference type="Gene3D" id="2.40.50.140">
    <property type="entry name" value="Nucleic acid-binding proteins"/>
    <property type="match status" value="1"/>
</dbReference>
<dbReference type="Gene3D" id="3.30.470.30">
    <property type="entry name" value="DNA ligase/mRNA capping enzyme"/>
    <property type="match status" value="1"/>
</dbReference>
<dbReference type="GO" id="GO:0071897">
    <property type="term" value="P:DNA biosynthetic process"/>
    <property type="evidence" value="ECO:0007669"/>
    <property type="project" value="InterPro"/>
</dbReference>
<evidence type="ECO:0000313" key="19">
    <source>
        <dbReference type="Proteomes" id="UP000245771"/>
    </source>
</evidence>
<dbReference type="GO" id="GO:0005524">
    <property type="term" value="F:ATP binding"/>
    <property type="evidence" value="ECO:0007669"/>
    <property type="project" value="UniProtKB-KW"/>
</dbReference>
<evidence type="ECO:0000256" key="10">
    <source>
        <dbReference type="ARBA" id="ARBA00023204"/>
    </source>
</evidence>
<evidence type="ECO:0000256" key="11">
    <source>
        <dbReference type="ARBA" id="ARBA00023242"/>
    </source>
</evidence>
<evidence type="ECO:0000256" key="8">
    <source>
        <dbReference type="ARBA" id="ARBA00022840"/>
    </source>
</evidence>
<keyword evidence="5" id="KW-0235">DNA replication</keyword>
<dbReference type="GO" id="GO:0005634">
    <property type="term" value="C:nucleus"/>
    <property type="evidence" value="ECO:0007669"/>
    <property type="project" value="UniProtKB-SubCell"/>
</dbReference>
<evidence type="ECO:0000256" key="6">
    <source>
        <dbReference type="ARBA" id="ARBA00022741"/>
    </source>
</evidence>
<dbReference type="STRING" id="1280837.A0A316VKR4"/>
<dbReference type="Pfam" id="PF04675">
    <property type="entry name" value="DNA_ligase_A_N"/>
    <property type="match status" value="1"/>
</dbReference>
<dbReference type="PROSITE" id="PS00697">
    <property type="entry name" value="DNA_LIGASE_A1"/>
    <property type="match status" value="1"/>
</dbReference>
<accession>A0A316VKR4</accession>
<reference evidence="18 19" key="1">
    <citation type="journal article" date="2018" name="Mol. Biol. Evol.">
        <title>Broad Genomic Sampling Reveals a Smut Pathogenic Ancestry of the Fungal Clade Ustilaginomycotina.</title>
        <authorList>
            <person name="Kijpornyongpan T."/>
            <person name="Mondo S.J."/>
            <person name="Barry K."/>
            <person name="Sandor L."/>
            <person name="Lee J."/>
            <person name="Lipzen A."/>
            <person name="Pangilinan J."/>
            <person name="LaButti K."/>
            <person name="Hainaut M."/>
            <person name="Henrissat B."/>
            <person name="Grigoriev I.V."/>
            <person name="Spatafora J.W."/>
            <person name="Aime M.C."/>
        </authorList>
    </citation>
    <scope>NUCLEOTIDE SEQUENCE [LARGE SCALE GENOMIC DNA]</scope>
    <source>
        <strain evidence="18 19">MCA 3882</strain>
    </source>
</reference>
<evidence type="ECO:0000313" key="18">
    <source>
        <dbReference type="EMBL" id="PWN36115.1"/>
    </source>
</evidence>
<dbReference type="PANTHER" id="PTHR45674:SF4">
    <property type="entry name" value="DNA LIGASE 1"/>
    <property type="match status" value="1"/>
</dbReference>
<dbReference type="PANTHER" id="PTHR45674">
    <property type="entry name" value="DNA LIGASE 1/3 FAMILY MEMBER"/>
    <property type="match status" value="1"/>
</dbReference>
<dbReference type="InterPro" id="IPR000977">
    <property type="entry name" value="DNA_ligase_ATP-dep"/>
</dbReference>
<dbReference type="FunFam" id="3.30.470.30:FF:000002">
    <property type="entry name" value="DNA ligase"/>
    <property type="match status" value="1"/>
</dbReference>
<organism evidence="18 19">
    <name type="scientific">Meira miltonrushii</name>
    <dbReference type="NCBI Taxonomy" id="1280837"/>
    <lineage>
        <taxon>Eukaryota</taxon>
        <taxon>Fungi</taxon>
        <taxon>Dikarya</taxon>
        <taxon>Basidiomycota</taxon>
        <taxon>Ustilaginomycotina</taxon>
        <taxon>Exobasidiomycetes</taxon>
        <taxon>Exobasidiales</taxon>
        <taxon>Brachybasidiaceae</taxon>
        <taxon>Meira</taxon>
    </lineage>
</organism>
<gene>
    <name evidence="18" type="ORF">FA14DRAFT_160981</name>
</gene>
<dbReference type="SUPFAM" id="SSF50249">
    <property type="entry name" value="Nucleic acid-binding proteins"/>
    <property type="match status" value="1"/>
</dbReference>
<dbReference type="InterPro" id="IPR012340">
    <property type="entry name" value="NA-bd_OB-fold"/>
</dbReference>
<dbReference type="Proteomes" id="UP000245771">
    <property type="component" value="Unassembled WGS sequence"/>
</dbReference>
<comment type="similarity">
    <text evidence="2 15">Belongs to the ATP-dependent DNA ligase family.</text>
</comment>
<keyword evidence="9 14" id="KW-0233">DNA recombination</keyword>
<dbReference type="FunFam" id="2.40.50.140:FF:000062">
    <property type="entry name" value="DNA ligase"/>
    <property type="match status" value="1"/>
</dbReference>
<comment type="catalytic activity">
    <reaction evidence="13 14">
        <text>ATP + (deoxyribonucleotide)n-3'-hydroxyl + 5'-phospho-(deoxyribonucleotide)m = (deoxyribonucleotide)n+m + AMP + diphosphate.</text>
        <dbReference type="EC" id="6.5.1.1"/>
    </reaction>
</comment>
<feature type="compositionally biased region" description="Basic and acidic residues" evidence="16">
    <location>
        <begin position="76"/>
        <end position="99"/>
    </location>
</feature>
<evidence type="ECO:0000256" key="7">
    <source>
        <dbReference type="ARBA" id="ARBA00022763"/>
    </source>
</evidence>
<dbReference type="CDD" id="cd07969">
    <property type="entry name" value="OBF_DNA_ligase_I"/>
    <property type="match status" value="1"/>
</dbReference>
<dbReference type="InterPro" id="IPR012309">
    <property type="entry name" value="DNA_ligase_ATP-dep_C"/>
</dbReference>
<dbReference type="GO" id="GO:1903461">
    <property type="term" value="P:Okazaki fragment processing involved in mitotic DNA replication"/>
    <property type="evidence" value="ECO:0007669"/>
    <property type="project" value="TreeGrafter"/>
</dbReference>
<dbReference type="RefSeq" id="XP_025356417.1">
    <property type="nucleotide sequence ID" value="XM_025498919.1"/>
</dbReference>
<evidence type="ECO:0000256" key="4">
    <source>
        <dbReference type="ARBA" id="ARBA00022618"/>
    </source>
</evidence>
<dbReference type="Pfam" id="PF04679">
    <property type="entry name" value="DNA_ligase_A_C"/>
    <property type="match status" value="1"/>
</dbReference>
<dbReference type="OrthoDB" id="206088at2759"/>
<dbReference type="InterPro" id="IPR050191">
    <property type="entry name" value="ATP-dep_DNA_ligase"/>
</dbReference>
<evidence type="ECO:0000256" key="1">
    <source>
        <dbReference type="ARBA" id="ARBA00004123"/>
    </source>
</evidence>
<feature type="domain" description="ATP-dependent DNA ligase family profile" evidence="17">
    <location>
        <begin position="515"/>
        <end position="652"/>
    </location>
</feature>
<keyword evidence="10 14" id="KW-0234">DNA repair</keyword>
<dbReference type="Pfam" id="PF01068">
    <property type="entry name" value="DNA_ligase_A_M"/>
    <property type="match status" value="1"/>
</dbReference>
<feature type="region of interest" description="Disordered" evidence="16">
    <location>
        <begin position="763"/>
        <end position="783"/>
    </location>
</feature>
<evidence type="ECO:0000256" key="5">
    <source>
        <dbReference type="ARBA" id="ARBA00022705"/>
    </source>
</evidence>
<dbReference type="FunFam" id="1.10.3260.10:FF:000001">
    <property type="entry name" value="DNA ligase"/>
    <property type="match status" value="1"/>
</dbReference>
<evidence type="ECO:0000256" key="15">
    <source>
        <dbReference type="RuleBase" id="RU004196"/>
    </source>
</evidence>
<dbReference type="GO" id="GO:0006281">
    <property type="term" value="P:DNA repair"/>
    <property type="evidence" value="ECO:0007669"/>
    <property type="project" value="UniProtKB-KW"/>
</dbReference>
<keyword evidence="19" id="KW-1185">Reference proteome</keyword>
<dbReference type="EMBL" id="KZ819603">
    <property type="protein sequence ID" value="PWN36115.1"/>
    <property type="molecule type" value="Genomic_DNA"/>
</dbReference>
<dbReference type="InterPro" id="IPR012310">
    <property type="entry name" value="DNA_ligase_ATP-dep_cent"/>
</dbReference>
<evidence type="ECO:0000256" key="14">
    <source>
        <dbReference type="RuleBase" id="RU000617"/>
    </source>
</evidence>
<keyword evidence="3 14" id="KW-0436">Ligase</keyword>
<comment type="subcellular location">
    <subcellularLocation>
        <location evidence="1">Nucleus</location>
    </subcellularLocation>
</comment>
<feature type="compositionally biased region" description="Basic and acidic residues" evidence="16">
    <location>
        <begin position="14"/>
        <end position="23"/>
    </location>
</feature>
<dbReference type="CDD" id="cd07900">
    <property type="entry name" value="Adenylation_DNA_ligase_I_Euk"/>
    <property type="match status" value="1"/>
</dbReference>
<keyword evidence="7 14" id="KW-0227">DNA damage</keyword>
<sequence>MARQQTLMGGFAKEPGKEKDEAKSNNGLKEVQNGKLNTQGQEPASKKRSRVIIDDSDEEEEEAKPQPAAKATKVTTKPEELKKPSKKDEDESMEDKTENETDEEYEEEEQEAANQSAEKKRDGEAVKKLAAIFVKQAPTEDKASWKEGEAVPYSALAEAFTKIEATTKRLEKLEATTKLFVKVIQLTPQDLLPCVYLCINRLCPDYEGLELGIGEGLLVKSIAQSTGRDVARIKKDLEAKGDLGLVAIGSKQKQPTMFKSAALTIRGVFKNLKEIAAMTGNKSQERKIGVIKKLLASSNAEEPKYIIRSLEGKLRIGLAEKTVLVALAQSVVLAGKKGKELASESLTQELEKGVEIVKAVFSELPTYDLVVPTLLRAGVQGLRKECNLTPGVPLKPMLAKPTKAIGEVLDRFEGKPFVCEYKYDGERAQVHYYKSGTGDKAKSTIQVFSRNSENMSVKYPDIVEQLPRCIKEGTESFVLDAECTAWQKADPEKGLPARLLPFQELSRRKRKDIKVEDIKVKVKLFAFDILYLNGKPLLHLDLASRRALLQKSFEPVQDEFDFAISKDLTSSEDIQSFLDESVKEGCEGLMVKMLEGNDATYEPSRRSMNWLKLKKDYLAGTGDSLDLVVIGAYYGKGKRTNWYGAFLLACYDADSESYQAVCKLGTGFSEEALEAHHKTLSALEITTKKGYYDVGEAKPDVYFEAKIVWEVLAADLSLSPVYSAAKGLVDHRGISLRFPRYVRIRDDKDPEDSTAPDQIAEMYRKQAVTHHGGGKGDEDDGFW</sequence>